<dbReference type="FunFam" id="1.10.3210.10:FF:000035">
    <property type="entry name" value="HD family hydrolase"/>
    <property type="match status" value="1"/>
</dbReference>
<evidence type="ECO:0000256" key="8">
    <source>
        <dbReference type="ARBA" id="ARBA00022723"/>
    </source>
</evidence>
<keyword evidence="13" id="KW-1185">Reference proteome</keyword>
<reference evidence="11" key="1">
    <citation type="submission" date="2023-06" db="EMBL/GenBank/DDBJ databases">
        <authorList>
            <person name="Kurt Z."/>
        </authorList>
    </citation>
    <scope>NUCLEOTIDE SEQUENCE</scope>
</reference>
<evidence type="ECO:0000256" key="2">
    <source>
        <dbReference type="ARBA" id="ARBA00001936"/>
    </source>
</evidence>
<dbReference type="EC" id="3.1.3.89" evidence="7"/>
<gene>
    <name evidence="11" type="ORF">HINF_LOCUS16679</name>
    <name evidence="12" type="ORF">HINF_LOCUS18963</name>
</gene>
<comment type="cofactor">
    <cofactor evidence="3">
        <name>Co(2+)</name>
        <dbReference type="ChEBI" id="CHEBI:48828"/>
    </cofactor>
</comment>
<dbReference type="GO" id="GO:0002953">
    <property type="term" value="F:5'-deoxynucleotidase activity"/>
    <property type="evidence" value="ECO:0007669"/>
    <property type="project" value="UniProtKB-EC"/>
</dbReference>
<dbReference type="PANTHER" id="PTHR11845">
    <property type="entry name" value="5'-DEOXYNUCLEOTIDASE HDDC2"/>
    <property type="match status" value="1"/>
</dbReference>
<comment type="cofactor">
    <cofactor evidence="2">
        <name>Mn(2+)</name>
        <dbReference type="ChEBI" id="CHEBI:29035"/>
    </cofactor>
</comment>
<dbReference type="GO" id="GO:0046872">
    <property type="term" value="F:metal ion binding"/>
    <property type="evidence" value="ECO:0007669"/>
    <property type="project" value="UniProtKB-KW"/>
</dbReference>
<evidence type="ECO:0000313" key="11">
    <source>
        <dbReference type="EMBL" id="CAI9929034.1"/>
    </source>
</evidence>
<dbReference type="InterPro" id="IPR039356">
    <property type="entry name" value="YfbR/HDDC2"/>
</dbReference>
<proteinExistence type="inferred from homology"/>
<sequence length="172" mass="19874">MNLQTIKQIYTLKGLERTGWVKNKIQQPETVASHSFGVGFLAYLYAKQCGVDEHKVMKMGLLHDVQESIVGDITPFCGVSDENKHDLEMKAAEIFAAQQPEMKELFDEYEANTTQEAKFVHDCDKLDMLIQAWIYEQQQGVKLDQFFEHCDLPKSFDVLIQVRKEIERSRAK</sequence>
<feature type="domain" description="HD/PDEase" evidence="10">
    <location>
        <begin position="27"/>
        <end position="138"/>
    </location>
</feature>
<evidence type="ECO:0000256" key="5">
    <source>
        <dbReference type="ARBA" id="ARBA00009999"/>
    </source>
</evidence>
<dbReference type="Proteomes" id="UP001642409">
    <property type="component" value="Unassembled WGS sequence"/>
</dbReference>
<dbReference type="AlphaFoldDB" id="A0AA86TU71"/>
<dbReference type="EMBL" id="CAXDID020000049">
    <property type="protein sequence ID" value="CAL6004601.1"/>
    <property type="molecule type" value="Genomic_DNA"/>
</dbReference>
<dbReference type="SMART" id="SM00471">
    <property type="entry name" value="HDc"/>
    <property type="match status" value="1"/>
</dbReference>
<organism evidence="11">
    <name type="scientific">Hexamita inflata</name>
    <dbReference type="NCBI Taxonomy" id="28002"/>
    <lineage>
        <taxon>Eukaryota</taxon>
        <taxon>Metamonada</taxon>
        <taxon>Diplomonadida</taxon>
        <taxon>Hexamitidae</taxon>
        <taxon>Hexamitinae</taxon>
        <taxon>Hexamita</taxon>
    </lineage>
</organism>
<accession>A0AA86TU71</accession>
<evidence type="ECO:0000313" key="12">
    <source>
        <dbReference type="EMBL" id="CAL6004601.1"/>
    </source>
</evidence>
<dbReference type="InterPro" id="IPR006674">
    <property type="entry name" value="HD_domain"/>
</dbReference>
<evidence type="ECO:0000256" key="9">
    <source>
        <dbReference type="ARBA" id="ARBA00022801"/>
    </source>
</evidence>
<comment type="similarity">
    <text evidence="5">Belongs to the HDDC2 family.</text>
</comment>
<dbReference type="EMBL" id="CATOUU010000424">
    <property type="protein sequence ID" value="CAI9929034.1"/>
    <property type="molecule type" value="Genomic_DNA"/>
</dbReference>
<name>A0AA86TU71_9EUKA</name>
<dbReference type="InterPro" id="IPR003607">
    <property type="entry name" value="HD/PDEase_dom"/>
</dbReference>
<keyword evidence="9" id="KW-0378">Hydrolase</keyword>
<dbReference type="Gene3D" id="1.10.3210.10">
    <property type="entry name" value="Hypothetical protein af1432"/>
    <property type="match status" value="1"/>
</dbReference>
<evidence type="ECO:0000256" key="4">
    <source>
        <dbReference type="ARBA" id="ARBA00004074"/>
    </source>
</evidence>
<comment type="subunit">
    <text evidence="6">Homodimer.</text>
</comment>
<evidence type="ECO:0000256" key="3">
    <source>
        <dbReference type="ARBA" id="ARBA00001941"/>
    </source>
</evidence>
<dbReference type="SUPFAM" id="SSF109604">
    <property type="entry name" value="HD-domain/PDEase-like"/>
    <property type="match status" value="1"/>
</dbReference>
<evidence type="ECO:0000313" key="13">
    <source>
        <dbReference type="Proteomes" id="UP001642409"/>
    </source>
</evidence>
<reference evidence="12 13" key="2">
    <citation type="submission" date="2024-07" db="EMBL/GenBank/DDBJ databases">
        <authorList>
            <person name="Akdeniz Z."/>
        </authorList>
    </citation>
    <scope>NUCLEOTIDE SEQUENCE [LARGE SCALE GENOMIC DNA]</scope>
</reference>
<dbReference type="Pfam" id="PF13023">
    <property type="entry name" value="HD_3"/>
    <property type="match status" value="1"/>
</dbReference>
<dbReference type="PANTHER" id="PTHR11845:SF13">
    <property type="entry name" value="5'-DEOXYNUCLEOTIDASE HDDC2"/>
    <property type="match status" value="1"/>
</dbReference>
<evidence type="ECO:0000256" key="1">
    <source>
        <dbReference type="ARBA" id="ARBA00001638"/>
    </source>
</evidence>
<evidence type="ECO:0000256" key="6">
    <source>
        <dbReference type="ARBA" id="ARBA00011738"/>
    </source>
</evidence>
<comment type="catalytic activity">
    <reaction evidence="1">
        <text>a 2'-deoxyribonucleoside 5'-phosphate + H2O = a 2'-deoxyribonucleoside + phosphate</text>
        <dbReference type="Rhea" id="RHEA:36167"/>
        <dbReference type="ChEBI" id="CHEBI:15377"/>
        <dbReference type="ChEBI" id="CHEBI:18274"/>
        <dbReference type="ChEBI" id="CHEBI:43474"/>
        <dbReference type="ChEBI" id="CHEBI:65317"/>
        <dbReference type="EC" id="3.1.3.89"/>
    </reaction>
</comment>
<evidence type="ECO:0000259" key="10">
    <source>
        <dbReference type="SMART" id="SM00471"/>
    </source>
</evidence>
<dbReference type="GO" id="GO:0005737">
    <property type="term" value="C:cytoplasm"/>
    <property type="evidence" value="ECO:0007669"/>
    <property type="project" value="TreeGrafter"/>
</dbReference>
<protein>
    <recommendedName>
        <fullName evidence="7">5'-deoxynucleotidase</fullName>
        <ecNumber evidence="7">3.1.3.89</ecNumber>
    </recommendedName>
</protein>
<comment type="caution">
    <text evidence="11">The sequence shown here is derived from an EMBL/GenBank/DDBJ whole genome shotgun (WGS) entry which is preliminary data.</text>
</comment>
<evidence type="ECO:0000256" key="7">
    <source>
        <dbReference type="ARBA" id="ARBA00012964"/>
    </source>
</evidence>
<comment type="function">
    <text evidence="4">Catalyzes the dephosphorylation of the nucleoside 5'-monophosphates deoxyadenosine monophosphate (dAMP), deoxycytidine monophosphate (dCMP), deoxyguanosine monophosphate (dGMP) and deoxythymidine monophosphate (dTMP).</text>
</comment>
<keyword evidence="8" id="KW-0479">Metal-binding</keyword>